<dbReference type="Pfam" id="PF20238">
    <property type="entry name" value="BIM1-like_dom"/>
    <property type="match status" value="1"/>
</dbReference>
<comment type="caution">
    <text evidence="10">The sequence shown here is derived from an EMBL/GenBank/DDBJ whole genome shotgun (WGS) entry which is preliminary data.</text>
</comment>
<evidence type="ECO:0000256" key="3">
    <source>
        <dbReference type="ARBA" id="ARBA00022729"/>
    </source>
</evidence>
<dbReference type="EMBL" id="JADGIZ020000020">
    <property type="protein sequence ID" value="KAL2915920.1"/>
    <property type="molecule type" value="Genomic_DNA"/>
</dbReference>
<keyword evidence="8" id="KW-1133">Transmembrane helix</keyword>
<keyword evidence="8" id="KW-0812">Transmembrane</keyword>
<reference evidence="10 11" key="1">
    <citation type="submission" date="2023-09" db="EMBL/GenBank/DDBJ databases">
        <title>Pangenome analysis of Batrachochytrium dendrobatidis and related Chytrids.</title>
        <authorList>
            <person name="Yacoub M.N."/>
            <person name="Stajich J.E."/>
            <person name="James T.Y."/>
        </authorList>
    </citation>
    <scope>NUCLEOTIDE SEQUENCE [LARGE SCALE GENOMIC DNA]</scope>
    <source>
        <strain evidence="10 11">JEL0888</strain>
    </source>
</reference>
<accession>A0ABR4N8U1</accession>
<dbReference type="InterPro" id="IPR046936">
    <property type="entry name" value="BIM1-like"/>
</dbReference>
<name>A0ABR4N8U1_9FUNG</name>
<dbReference type="PANTHER" id="PTHR34992">
    <property type="entry name" value="HYPHAL ANASTAMOSIS-7 PROTEIN"/>
    <property type="match status" value="1"/>
</dbReference>
<evidence type="ECO:0000256" key="8">
    <source>
        <dbReference type="SAM" id="Phobius"/>
    </source>
</evidence>
<dbReference type="Proteomes" id="UP001527925">
    <property type="component" value="Unassembled WGS sequence"/>
</dbReference>
<comment type="subcellular location">
    <subcellularLocation>
        <location evidence="1">Cell membrane</location>
    </subcellularLocation>
    <subcellularLocation>
        <location evidence="7">Endomembrane system</location>
        <topology evidence="7">Lipid-anchor</topology>
    </subcellularLocation>
</comment>
<feature type="transmembrane region" description="Helical" evidence="8">
    <location>
        <begin position="159"/>
        <end position="182"/>
    </location>
</feature>
<dbReference type="PANTHER" id="PTHR34992:SF11">
    <property type="entry name" value="COPPER ACQUISITION FACTOR BIM1-LIKE DOMAIN-CONTAINING PROTEIN"/>
    <property type="match status" value="1"/>
</dbReference>
<keyword evidence="6" id="KW-0449">Lipoprotein</keyword>
<dbReference type="InterPro" id="IPR046530">
    <property type="entry name" value="BIM1-like_dom"/>
</dbReference>
<evidence type="ECO:0000256" key="5">
    <source>
        <dbReference type="ARBA" id="ARBA00023180"/>
    </source>
</evidence>
<evidence type="ECO:0000313" key="10">
    <source>
        <dbReference type="EMBL" id="KAL2915920.1"/>
    </source>
</evidence>
<keyword evidence="2" id="KW-1003">Cell membrane</keyword>
<evidence type="ECO:0000256" key="6">
    <source>
        <dbReference type="ARBA" id="ARBA00023288"/>
    </source>
</evidence>
<evidence type="ECO:0000256" key="2">
    <source>
        <dbReference type="ARBA" id="ARBA00022475"/>
    </source>
</evidence>
<organism evidence="10 11">
    <name type="scientific">Polyrhizophydium stewartii</name>
    <dbReference type="NCBI Taxonomy" id="2732419"/>
    <lineage>
        <taxon>Eukaryota</taxon>
        <taxon>Fungi</taxon>
        <taxon>Fungi incertae sedis</taxon>
        <taxon>Chytridiomycota</taxon>
        <taxon>Chytridiomycota incertae sedis</taxon>
        <taxon>Chytridiomycetes</taxon>
        <taxon>Rhizophydiales</taxon>
        <taxon>Rhizophydiales incertae sedis</taxon>
        <taxon>Polyrhizophydium</taxon>
    </lineage>
</organism>
<evidence type="ECO:0000313" key="11">
    <source>
        <dbReference type="Proteomes" id="UP001527925"/>
    </source>
</evidence>
<evidence type="ECO:0000256" key="7">
    <source>
        <dbReference type="ARBA" id="ARBA00037868"/>
    </source>
</evidence>
<protein>
    <recommendedName>
        <fullName evidence="9">Copper acquisition factor BIM1-like domain-containing protein</fullName>
    </recommendedName>
</protein>
<evidence type="ECO:0000259" key="9">
    <source>
        <dbReference type="Pfam" id="PF20238"/>
    </source>
</evidence>
<sequence length="183" mass="18972">MLLHARRVVDAVAGHRNLAAPAAAHFKLVSPPPRIYDDLLELDAPCGGVNTTMARTPFPIKGGKVAFAAYHPSAAMVFNIAFTQQPIAQADFAAKWYPDTTIGPVGNYNYDVDLSNLPQAKDGVNATLQLMYNGGDGMLYQCTDIVLSSSLSTGGTKNAAVAAMLPAGAAAAAAALSALALIL</sequence>
<keyword evidence="3" id="KW-0732">Signal</keyword>
<keyword evidence="5" id="KW-0325">Glycoprotein</keyword>
<keyword evidence="4 8" id="KW-0472">Membrane</keyword>
<dbReference type="CDD" id="cd21176">
    <property type="entry name" value="LPMO_auxiliary-like"/>
    <property type="match status" value="1"/>
</dbReference>
<proteinExistence type="predicted"/>
<gene>
    <name evidence="10" type="ORF">HK105_204624</name>
</gene>
<evidence type="ECO:0000256" key="4">
    <source>
        <dbReference type="ARBA" id="ARBA00023136"/>
    </source>
</evidence>
<evidence type="ECO:0000256" key="1">
    <source>
        <dbReference type="ARBA" id="ARBA00004236"/>
    </source>
</evidence>
<feature type="domain" description="Copper acquisition factor BIM1-like" evidence="9">
    <location>
        <begin position="24"/>
        <end position="150"/>
    </location>
</feature>
<keyword evidence="11" id="KW-1185">Reference proteome</keyword>